<gene>
    <name evidence="3" type="ORF">GGR95_000873</name>
</gene>
<feature type="signal peptide" evidence="2">
    <location>
        <begin position="1"/>
        <end position="22"/>
    </location>
</feature>
<dbReference type="Pfam" id="PF00353">
    <property type="entry name" value="HemolysinCabind"/>
    <property type="match status" value="4"/>
</dbReference>
<dbReference type="EMBL" id="JACIEI010000002">
    <property type="protein sequence ID" value="MBB3993245.1"/>
    <property type="molecule type" value="Genomic_DNA"/>
</dbReference>
<feature type="region of interest" description="Disordered" evidence="1">
    <location>
        <begin position="335"/>
        <end position="362"/>
    </location>
</feature>
<proteinExistence type="predicted"/>
<comment type="caution">
    <text evidence="3">The sequence shown here is derived from an EMBL/GenBank/DDBJ whole genome shotgun (WGS) entry which is preliminary data.</text>
</comment>
<dbReference type="RefSeq" id="WP_184563147.1">
    <property type="nucleotide sequence ID" value="NZ_JACIEI010000002.1"/>
</dbReference>
<reference evidence="3 4" key="1">
    <citation type="submission" date="2020-08" db="EMBL/GenBank/DDBJ databases">
        <title>Genomic Encyclopedia of Type Strains, Phase IV (KMG-IV): sequencing the most valuable type-strain genomes for metagenomic binning, comparative biology and taxonomic classification.</title>
        <authorList>
            <person name="Goeker M."/>
        </authorList>
    </citation>
    <scope>NUCLEOTIDE SEQUENCE [LARGE SCALE GENOMIC DNA]</scope>
    <source>
        <strain evidence="3 4">DSM 102234</strain>
    </source>
</reference>
<feature type="region of interest" description="Disordered" evidence="1">
    <location>
        <begin position="153"/>
        <end position="178"/>
    </location>
</feature>
<protein>
    <submittedName>
        <fullName evidence="3">Ca2+-binding RTX toxin-like protein</fullName>
    </submittedName>
</protein>
<evidence type="ECO:0000313" key="3">
    <source>
        <dbReference type="EMBL" id="MBB3993245.1"/>
    </source>
</evidence>
<dbReference type="GO" id="GO:0005509">
    <property type="term" value="F:calcium ion binding"/>
    <property type="evidence" value="ECO:0007669"/>
    <property type="project" value="InterPro"/>
</dbReference>
<name>A0A7W6GZ98_9RHOB</name>
<evidence type="ECO:0000313" key="4">
    <source>
        <dbReference type="Proteomes" id="UP000530268"/>
    </source>
</evidence>
<organism evidence="3 4">
    <name type="scientific">Sulfitobacter undariae</name>
    <dbReference type="NCBI Taxonomy" id="1563671"/>
    <lineage>
        <taxon>Bacteria</taxon>
        <taxon>Pseudomonadati</taxon>
        <taxon>Pseudomonadota</taxon>
        <taxon>Alphaproteobacteria</taxon>
        <taxon>Rhodobacterales</taxon>
        <taxon>Roseobacteraceae</taxon>
        <taxon>Sulfitobacter</taxon>
    </lineage>
</organism>
<feature type="region of interest" description="Disordered" evidence="1">
    <location>
        <begin position="30"/>
        <end position="65"/>
    </location>
</feature>
<dbReference type="InterPro" id="IPR011049">
    <property type="entry name" value="Serralysin-like_metalloprot_C"/>
</dbReference>
<evidence type="ECO:0000256" key="1">
    <source>
        <dbReference type="SAM" id="MobiDB-lite"/>
    </source>
</evidence>
<dbReference type="PRINTS" id="PR00313">
    <property type="entry name" value="CABNDNGRPT"/>
</dbReference>
<keyword evidence="4" id="KW-1185">Reference proteome</keyword>
<feature type="compositionally biased region" description="Pro residues" evidence="1">
    <location>
        <begin position="44"/>
        <end position="53"/>
    </location>
</feature>
<keyword evidence="2" id="KW-0732">Signal</keyword>
<dbReference type="SUPFAM" id="SSF51120">
    <property type="entry name" value="beta-Roll"/>
    <property type="match status" value="1"/>
</dbReference>
<evidence type="ECO:0000256" key="2">
    <source>
        <dbReference type="SAM" id="SignalP"/>
    </source>
</evidence>
<dbReference type="InterPro" id="IPR001343">
    <property type="entry name" value="Hemolysn_Ca-bd"/>
</dbReference>
<dbReference type="Gene3D" id="2.160.20.160">
    <property type="match status" value="1"/>
</dbReference>
<feature type="compositionally biased region" description="Polar residues" evidence="1">
    <location>
        <begin position="335"/>
        <end position="351"/>
    </location>
</feature>
<sequence>MSGLALLSILGFALVLPLFLNDDEDDDDNVTTVDPVDLMDPVSPVTPAPPVTPPTLEGPTLNGTAGDDVLAATDKTTNMYGFAGDDTMEIFGAPNIVADGGLGDDQITYEPTDAADTGSVTGGAGDDTIDTFGIGGSVSGGLGDDVINVQGTLNGVEGGEGNDTINSDSADYGGGTPLDGGAGDDLITLTNSPGIQIGSAVDGGAGDDTIASETILNSGTTYDTLTGGAGDDSFELSFVGSSLTDGSTDAGIVTTITDFTPGVDVLSIVNQSDLGTDSPPITLGNVSLSEAPDGSFTDVIFTTSPDQDASPLTGTVRLMGTTGLTLDDLKFDADSVTTEGSEGNDTLSSTGRFDPPDTIRGN</sequence>
<feature type="chain" id="PRO_5030796591" evidence="2">
    <location>
        <begin position="23"/>
        <end position="362"/>
    </location>
</feature>
<dbReference type="Proteomes" id="UP000530268">
    <property type="component" value="Unassembled WGS sequence"/>
</dbReference>
<dbReference type="AlphaFoldDB" id="A0A7W6GZ98"/>
<accession>A0A7W6GZ98</accession>
<feature type="compositionally biased region" description="Low complexity" evidence="1">
    <location>
        <begin position="30"/>
        <end position="43"/>
    </location>
</feature>